<sequence>MALARRAFCSSPHCSTSQKTMQFEVTHFSNFVHIPYYDVPKGHVCTYSPDNTSDTALLLPRPRARRNPLDWGSDATMCRKFRSQSMDRIPRKLKTKKNHCYSSRSTNTDTDPFMSCPPRKYDHNRQLTHYRQKKKPIMNGISTVSCSTNTINEEDGIMTESARRLFEKKSGMGDSKSSSSIGEHEYLQFLLRVTEDIIINNYILNEDIDRVFNQHIEMNKHVLDEKKMREHLINLALDLNLSGDQATSPKDTSLQISTSEINIQYLNTSCQCETPVSPVESLFGAVIEQEKESIENIEEEVYYKHSLGRVTECTEPSNSSATIVGKTTNTNVLSFNEIDNLNHDAKSEIVGSNEEIDKVFLDLHFQEPLSDIALSDKSSLEDSLNDIPDESAKTYSIEKVRVIGIPDELRYKNYPIKVDCGTETAIANFQMDVTVQVNLPPNKVTEQSCQTTTSIMLDKPDLITKGTQSTSLVCNKKCDTEDLNEYIAETTPEKKQDQSTIIPEDEVLSLTNRSEVEVEGGMNTYLDLKLMGDDYDLTPERDTSEKYHFLMTDASTSMVKSQVAVATNVGIDSLLLGDAYDLHEDSALQSIRDIEDSTAYLRTKIPFYEDDISASISQSCSMTESPGWISDKPGLQYPVLKKFSKAKVLVRLNTCTNTSTTSVKT</sequence>
<evidence type="ECO:0000313" key="3">
    <source>
        <dbReference type="Proteomes" id="UP001652700"/>
    </source>
</evidence>
<protein>
    <recommendedName>
        <fullName evidence="4">Spermatogenesis-associated protein 7</fullName>
    </recommendedName>
</protein>
<evidence type="ECO:0000256" key="1">
    <source>
        <dbReference type="SAM" id="MobiDB-lite"/>
    </source>
</evidence>
<feature type="compositionally biased region" description="Polar residues" evidence="1">
    <location>
        <begin position="100"/>
        <end position="110"/>
    </location>
</feature>
<evidence type="ECO:0000313" key="2">
    <source>
        <dbReference type="EnsemblMetazoa" id="XP_050504739.1"/>
    </source>
</evidence>
<proteinExistence type="predicted"/>
<reference evidence="2" key="1">
    <citation type="submission" date="2025-05" db="UniProtKB">
        <authorList>
            <consortium name="EnsemblMetazoa"/>
        </authorList>
    </citation>
    <scope>IDENTIFICATION</scope>
</reference>
<evidence type="ECO:0008006" key="4">
    <source>
        <dbReference type="Google" id="ProtNLM"/>
    </source>
</evidence>
<dbReference type="PANTHER" id="PTHR14917:SF4">
    <property type="entry name" value="SPERMATOGENESIS-ASSOCIATED 7"/>
    <property type="match status" value="1"/>
</dbReference>
<accession>A0ABM5K3G9</accession>
<dbReference type="GeneID" id="114338964"/>
<dbReference type="PANTHER" id="PTHR14917">
    <property type="entry name" value="SPERMATOGENESIS-ASSOCIATED PROTEIN 7"/>
    <property type="match status" value="1"/>
</dbReference>
<keyword evidence="3" id="KW-1185">Reference proteome</keyword>
<dbReference type="InterPro" id="IPR029357">
    <property type="entry name" value="SPATA7"/>
</dbReference>
<feature type="region of interest" description="Disordered" evidence="1">
    <location>
        <begin position="94"/>
        <end position="118"/>
    </location>
</feature>
<organism evidence="2 3">
    <name type="scientific">Diabrotica virgifera virgifera</name>
    <name type="common">western corn rootworm</name>
    <dbReference type="NCBI Taxonomy" id="50390"/>
    <lineage>
        <taxon>Eukaryota</taxon>
        <taxon>Metazoa</taxon>
        <taxon>Ecdysozoa</taxon>
        <taxon>Arthropoda</taxon>
        <taxon>Hexapoda</taxon>
        <taxon>Insecta</taxon>
        <taxon>Pterygota</taxon>
        <taxon>Neoptera</taxon>
        <taxon>Endopterygota</taxon>
        <taxon>Coleoptera</taxon>
        <taxon>Polyphaga</taxon>
        <taxon>Cucujiformia</taxon>
        <taxon>Chrysomeloidea</taxon>
        <taxon>Chrysomelidae</taxon>
        <taxon>Galerucinae</taxon>
        <taxon>Diabroticina</taxon>
        <taxon>Diabroticites</taxon>
        <taxon>Diabrotica</taxon>
    </lineage>
</organism>
<dbReference type="RefSeq" id="XP_050504739.1">
    <property type="nucleotide sequence ID" value="XM_050648782.1"/>
</dbReference>
<dbReference type="Proteomes" id="UP001652700">
    <property type="component" value="Unplaced"/>
</dbReference>
<dbReference type="Pfam" id="PF15244">
    <property type="entry name" value="HSD3"/>
    <property type="match status" value="1"/>
</dbReference>
<name>A0ABM5K3G9_DIAVI</name>
<dbReference type="EnsemblMetazoa" id="XM_050648782.1">
    <property type="protein sequence ID" value="XP_050504739.1"/>
    <property type="gene ID" value="LOC114338964"/>
</dbReference>